<dbReference type="AlphaFoldDB" id="L8HLU1"/>
<dbReference type="EMBL" id="KB007805">
    <property type="protein sequence ID" value="ELR25391.1"/>
    <property type="molecule type" value="Genomic_DNA"/>
</dbReference>
<sequence length="204" mass="22429">MLSWAQVPTCAGAMEGERNNTRRVAAVSDEKTPRHQPVEGEHVLDQVASDAPIIVEDPDDCAVVVAAGHDPSASAVHVYDYFVVYSSTYQVPVLYFQASHLDGRMLTWEEVWADVPSHHRDEDMRWNFITQQEHPVTGVPCYHIHPCETKALMTSLTADASTPSPSSSNYLMAWLSAVGPVVGLHLPLTAWLSPASTNAPPYHN</sequence>
<organism evidence="7 8">
    <name type="scientific">Acanthamoeba castellanii (strain ATCC 30010 / Neff)</name>
    <dbReference type="NCBI Taxonomy" id="1257118"/>
    <lineage>
        <taxon>Eukaryota</taxon>
        <taxon>Amoebozoa</taxon>
        <taxon>Discosea</taxon>
        <taxon>Longamoebia</taxon>
        <taxon>Centramoebida</taxon>
        <taxon>Acanthamoebidae</taxon>
        <taxon>Acanthamoeba</taxon>
    </lineage>
</organism>
<evidence type="ECO:0000256" key="1">
    <source>
        <dbReference type="ARBA" id="ARBA00005696"/>
    </source>
</evidence>
<dbReference type="KEGG" id="acan:ACA1_292820"/>
<dbReference type="GO" id="GO:0005829">
    <property type="term" value="C:cytosol"/>
    <property type="evidence" value="ECO:0007669"/>
    <property type="project" value="TreeGrafter"/>
</dbReference>
<dbReference type="RefSeq" id="XP_004368146.1">
    <property type="nucleotide sequence ID" value="XM_004368089.1"/>
</dbReference>
<dbReference type="PANTHER" id="PTHR14957:SF1">
    <property type="entry name" value="UBIQUITIN-LIKE-CONJUGATING ENZYME ATG10"/>
    <property type="match status" value="1"/>
</dbReference>
<evidence type="ECO:0000256" key="4">
    <source>
        <dbReference type="ARBA" id="ARBA00022786"/>
    </source>
</evidence>
<dbReference type="GO" id="GO:0000045">
    <property type="term" value="P:autophagosome assembly"/>
    <property type="evidence" value="ECO:0007669"/>
    <property type="project" value="TreeGrafter"/>
</dbReference>
<dbReference type="GO" id="GO:0000422">
    <property type="term" value="P:autophagy of mitochondrion"/>
    <property type="evidence" value="ECO:0007669"/>
    <property type="project" value="TreeGrafter"/>
</dbReference>
<dbReference type="OMA" id="DSKWTFI"/>
<reference evidence="7 8" key="1">
    <citation type="journal article" date="2013" name="Genome Biol.">
        <title>Genome of Acanthamoeba castellanii highlights extensive lateral gene transfer and early evolution of tyrosine kinase signaling.</title>
        <authorList>
            <person name="Clarke M."/>
            <person name="Lohan A.J."/>
            <person name="Liu B."/>
            <person name="Lagkouvardos I."/>
            <person name="Roy S."/>
            <person name="Zafar N."/>
            <person name="Bertelli C."/>
            <person name="Schilde C."/>
            <person name="Kianianmomeni A."/>
            <person name="Burglin T.R."/>
            <person name="Frech C."/>
            <person name="Turcotte B."/>
            <person name="Kopec K.O."/>
            <person name="Synnott J.M."/>
            <person name="Choo C."/>
            <person name="Paponov I."/>
            <person name="Finkler A."/>
            <person name="Soon Heng Tan C."/>
            <person name="Hutchins A.P."/>
            <person name="Weinmeier T."/>
            <person name="Rattei T."/>
            <person name="Chu J.S."/>
            <person name="Gimenez G."/>
            <person name="Irimia M."/>
            <person name="Rigden D.J."/>
            <person name="Fitzpatrick D.A."/>
            <person name="Lorenzo-Morales J."/>
            <person name="Bateman A."/>
            <person name="Chiu C.H."/>
            <person name="Tang P."/>
            <person name="Hegemann P."/>
            <person name="Fromm H."/>
            <person name="Raoult D."/>
            <person name="Greub G."/>
            <person name="Miranda-Saavedra D."/>
            <person name="Chen N."/>
            <person name="Nash P."/>
            <person name="Ginger M.L."/>
            <person name="Horn M."/>
            <person name="Schaap P."/>
            <person name="Caler L."/>
            <person name="Loftus B."/>
        </authorList>
    </citation>
    <scope>NUCLEOTIDE SEQUENCE [LARGE SCALE GENOMIC DNA]</scope>
    <source>
        <strain evidence="7 8">Neff</strain>
    </source>
</reference>
<keyword evidence="5" id="KW-0072">Autophagy</keyword>
<accession>L8HLU1</accession>
<dbReference type="Pfam" id="PF03987">
    <property type="entry name" value="Autophagy_act_C"/>
    <property type="match status" value="1"/>
</dbReference>
<keyword evidence="4" id="KW-0833">Ubl conjugation pathway</keyword>
<keyword evidence="8" id="KW-1185">Reference proteome</keyword>
<comment type="similarity">
    <text evidence="1">Belongs to the ATG10 family.</text>
</comment>
<evidence type="ECO:0000313" key="8">
    <source>
        <dbReference type="Proteomes" id="UP000011083"/>
    </source>
</evidence>
<dbReference type="VEuPathDB" id="AmoebaDB:ACA1_292820"/>
<dbReference type="STRING" id="1257118.L8HLU1"/>
<dbReference type="OrthoDB" id="4089664at2759"/>
<dbReference type="PANTHER" id="PTHR14957">
    <property type="entry name" value="UBIQUITIN-LIKE-CONJUGATING ENZYME ATG10"/>
    <property type="match status" value="1"/>
</dbReference>
<keyword evidence="3" id="KW-0808">Transferase</keyword>
<name>L8HLU1_ACACF</name>
<dbReference type="GO" id="GO:0061651">
    <property type="term" value="F:Atg12 conjugating enzyme activity"/>
    <property type="evidence" value="ECO:0007669"/>
    <property type="project" value="TreeGrafter"/>
</dbReference>
<evidence type="ECO:0000313" key="7">
    <source>
        <dbReference type="EMBL" id="ELR25391.1"/>
    </source>
</evidence>
<dbReference type="GO" id="GO:0032446">
    <property type="term" value="P:protein modification by small protein conjugation"/>
    <property type="evidence" value="ECO:0007669"/>
    <property type="project" value="TreeGrafter"/>
</dbReference>
<evidence type="ECO:0000256" key="5">
    <source>
        <dbReference type="ARBA" id="ARBA00023006"/>
    </source>
</evidence>
<gene>
    <name evidence="7" type="ORF">ACA1_292820</name>
</gene>
<dbReference type="Gene3D" id="3.30.1460.50">
    <property type="match status" value="1"/>
</dbReference>
<dbReference type="InterPro" id="IPR007135">
    <property type="entry name" value="Atg3/Atg10"/>
</dbReference>
<evidence type="ECO:0000256" key="6">
    <source>
        <dbReference type="ARBA" id="ARBA00029833"/>
    </source>
</evidence>
<dbReference type="Proteomes" id="UP000011083">
    <property type="component" value="Unassembled WGS sequence"/>
</dbReference>
<evidence type="ECO:0000256" key="3">
    <source>
        <dbReference type="ARBA" id="ARBA00022679"/>
    </source>
</evidence>
<protein>
    <recommendedName>
        <fullName evidence="2">Ubiquitin-like-conjugating enzyme ATG10</fullName>
    </recommendedName>
    <alternativeName>
        <fullName evidence="6">Autophagy-related protein 10</fullName>
    </alternativeName>
</protein>
<evidence type="ECO:0000256" key="2">
    <source>
        <dbReference type="ARBA" id="ARBA00021099"/>
    </source>
</evidence>
<dbReference type="GeneID" id="14926444"/>
<proteinExistence type="inferred from homology"/>